<organism evidence="1 2">
    <name type="scientific">Rhabditophanes sp. KR3021</name>
    <dbReference type="NCBI Taxonomy" id="114890"/>
    <lineage>
        <taxon>Eukaryota</taxon>
        <taxon>Metazoa</taxon>
        <taxon>Ecdysozoa</taxon>
        <taxon>Nematoda</taxon>
        <taxon>Chromadorea</taxon>
        <taxon>Rhabditida</taxon>
        <taxon>Tylenchina</taxon>
        <taxon>Panagrolaimomorpha</taxon>
        <taxon>Strongyloidoidea</taxon>
        <taxon>Alloionematidae</taxon>
        <taxon>Rhabditophanes</taxon>
    </lineage>
</organism>
<reference evidence="2" key="1">
    <citation type="submission" date="2016-11" db="UniProtKB">
        <authorList>
            <consortium name="WormBaseParasite"/>
        </authorList>
    </citation>
    <scope>IDENTIFICATION</scope>
    <source>
        <strain evidence="2">KR3021</strain>
    </source>
</reference>
<protein>
    <submittedName>
        <fullName evidence="2">Transmembrane protein 115</fullName>
    </submittedName>
</protein>
<evidence type="ECO:0000313" key="2">
    <source>
        <dbReference type="WBParaSite" id="RSKR_0000779600.1"/>
    </source>
</evidence>
<dbReference type="WBParaSite" id="RSKR_0000779600.1">
    <property type="protein sequence ID" value="RSKR_0000779600.1"/>
    <property type="gene ID" value="RSKR_0000779600"/>
</dbReference>
<name>A0AC35U6C2_9BILA</name>
<evidence type="ECO:0000313" key="1">
    <source>
        <dbReference type="Proteomes" id="UP000095286"/>
    </source>
</evidence>
<dbReference type="Proteomes" id="UP000095286">
    <property type="component" value="Unplaced"/>
</dbReference>
<proteinExistence type="predicted"/>
<accession>A0AC35U6C2</accession>
<sequence>MWKYPFSIIIEPNILILIFTLVSFYHAFHLIEPAWGKYELVKFSIGIHIITTIMVSVTVFILYVLTRDLDLYFNKIINGLVPASAAFYVAIKQFLPDVAIFTTPFGRIKNTHLPFCCASFTLILALIGIVRPMCILQVFFATQISWTYLRFYQVGSDDTHLIGDQSDHFAWITLFPRVLQPIAAPVANTFFKVMQALNIIKPINYVDVNSMNPVPLSAFAALDMSGEQEKRDSDRRRQRALQDLKARLSKSKQVEPSQEHSFSNDVPLESVQVIIDNDPKSS</sequence>